<feature type="region of interest" description="Disordered" evidence="5">
    <location>
        <begin position="1"/>
        <end position="29"/>
    </location>
</feature>
<dbReference type="PROSITE" id="PS50977">
    <property type="entry name" value="HTH_TETR_2"/>
    <property type="match status" value="1"/>
</dbReference>
<dbReference type="Proteomes" id="UP000693952">
    <property type="component" value="Chromosome"/>
</dbReference>
<feature type="DNA-binding region" description="H-T-H motif" evidence="4">
    <location>
        <begin position="51"/>
        <end position="70"/>
    </location>
</feature>
<evidence type="ECO:0000313" key="8">
    <source>
        <dbReference type="Proteomes" id="UP000693952"/>
    </source>
</evidence>
<evidence type="ECO:0000256" key="1">
    <source>
        <dbReference type="ARBA" id="ARBA00023015"/>
    </source>
</evidence>
<keyword evidence="2 4" id="KW-0238">DNA-binding</keyword>
<sequence>MSEKPASPVTAKAAPRKRSGRRPKGDQDVSREAMINCAIGIAQGESLAEVSMVRIGKELGVAAGMVHYHLGNRDELISAVINAAFKERLQQLPPITGHWRQDIEAFAHSSLAILERWPGLATYILTENKFRLFQRVQPGEIDYGLAYFDHIGRILEQAALPQPFAAMAYHLLLLFISVIAAEKENHQAPQAHGDFISGYLARSAGDYPGAAFLGTHFVQVNSGNTFEAGLGLLLDGFEAWRRPTA</sequence>
<keyword evidence="3" id="KW-0804">Transcription</keyword>
<proteinExistence type="predicted"/>
<dbReference type="SUPFAM" id="SSF46689">
    <property type="entry name" value="Homeodomain-like"/>
    <property type="match status" value="1"/>
</dbReference>
<evidence type="ECO:0000256" key="3">
    <source>
        <dbReference type="ARBA" id="ARBA00023163"/>
    </source>
</evidence>
<dbReference type="InterPro" id="IPR009057">
    <property type="entry name" value="Homeodomain-like_sf"/>
</dbReference>
<reference evidence="7" key="1">
    <citation type="submission" date="2021-06" db="EMBL/GenBank/DDBJ databases">
        <title>Updating the genus Pseudomonas: Description of 43 new species and partition of the Pseudomonas putida group.</title>
        <authorList>
            <person name="Girard L."/>
            <person name="Lood C."/>
            <person name="Vandamme P."/>
            <person name="Rokni-Zadeh H."/>
            <person name="van Noort V."/>
            <person name="Hofte M."/>
            <person name="Lavigne R."/>
            <person name="De Mot R."/>
        </authorList>
    </citation>
    <scope>NUCLEOTIDE SEQUENCE</scope>
    <source>
        <strain evidence="7">CMR12a</strain>
    </source>
</reference>
<accession>A0ABX8N024</accession>
<evidence type="ECO:0000256" key="2">
    <source>
        <dbReference type="ARBA" id="ARBA00023125"/>
    </source>
</evidence>
<dbReference type="Gene3D" id="1.10.357.10">
    <property type="entry name" value="Tetracycline Repressor, domain 2"/>
    <property type="match status" value="1"/>
</dbReference>
<evidence type="ECO:0000259" key="6">
    <source>
        <dbReference type="PROSITE" id="PS50977"/>
    </source>
</evidence>
<evidence type="ECO:0000256" key="4">
    <source>
        <dbReference type="PROSITE-ProRule" id="PRU00335"/>
    </source>
</evidence>
<keyword evidence="8" id="KW-1185">Reference proteome</keyword>
<evidence type="ECO:0000313" key="7">
    <source>
        <dbReference type="EMBL" id="QXH43510.1"/>
    </source>
</evidence>
<organism evidence="7 8">
    <name type="scientific">Pseudomonas sessilinigenes</name>
    <dbReference type="NCBI Taxonomy" id="658629"/>
    <lineage>
        <taxon>Bacteria</taxon>
        <taxon>Pseudomonadati</taxon>
        <taxon>Pseudomonadota</taxon>
        <taxon>Gammaproteobacteria</taxon>
        <taxon>Pseudomonadales</taxon>
        <taxon>Pseudomonadaceae</taxon>
        <taxon>Pseudomonas</taxon>
    </lineage>
</organism>
<dbReference type="SUPFAM" id="SSF48498">
    <property type="entry name" value="Tetracyclin repressor-like, C-terminal domain"/>
    <property type="match status" value="1"/>
</dbReference>
<name>A0ABX8N024_9PSED</name>
<protein>
    <submittedName>
        <fullName evidence="7">TetR/AcrR family transcriptional regulator C-terminal domain-containing protein</fullName>
    </submittedName>
</protein>
<evidence type="ECO:0000256" key="5">
    <source>
        <dbReference type="SAM" id="MobiDB-lite"/>
    </source>
</evidence>
<dbReference type="InterPro" id="IPR001647">
    <property type="entry name" value="HTH_TetR"/>
</dbReference>
<dbReference type="InterPro" id="IPR036271">
    <property type="entry name" value="Tet_transcr_reg_TetR-rel_C_sf"/>
</dbReference>
<dbReference type="InterPro" id="IPR004111">
    <property type="entry name" value="Repressor_TetR_C"/>
</dbReference>
<dbReference type="Pfam" id="PF02909">
    <property type="entry name" value="TetR_C_1"/>
    <property type="match status" value="1"/>
</dbReference>
<feature type="domain" description="HTH tetR-type" evidence="6">
    <location>
        <begin position="28"/>
        <end position="88"/>
    </location>
</feature>
<dbReference type="EMBL" id="CP077074">
    <property type="protein sequence ID" value="QXH43510.1"/>
    <property type="molecule type" value="Genomic_DNA"/>
</dbReference>
<gene>
    <name evidence="7" type="ORF">KSS89_15195</name>
</gene>
<dbReference type="RefSeq" id="WP_124346739.1">
    <property type="nucleotide sequence ID" value="NZ_CP027706.1"/>
</dbReference>
<keyword evidence="1" id="KW-0805">Transcription regulation</keyword>
<dbReference type="Gene3D" id="1.10.10.60">
    <property type="entry name" value="Homeodomain-like"/>
    <property type="match status" value="1"/>
</dbReference>